<keyword evidence="3" id="KW-1185">Reference proteome</keyword>
<name>A0A8K0WWI3_9HYPO</name>
<evidence type="ECO:0000256" key="1">
    <source>
        <dbReference type="SAM" id="MobiDB-lite"/>
    </source>
</evidence>
<organism evidence="2 3">
    <name type="scientific">Stachybotrys elegans</name>
    <dbReference type="NCBI Taxonomy" id="80388"/>
    <lineage>
        <taxon>Eukaryota</taxon>
        <taxon>Fungi</taxon>
        <taxon>Dikarya</taxon>
        <taxon>Ascomycota</taxon>
        <taxon>Pezizomycotina</taxon>
        <taxon>Sordariomycetes</taxon>
        <taxon>Hypocreomycetidae</taxon>
        <taxon>Hypocreales</taxon>
        <taxon>Stachybotryaceae</taxon>
        <taxon>Stachybotrys</taxon>
    </lineage>
</organism>
<reference evidence="2" key="1">
    <citation type="journal article" date="2021" name="Nat. Commun.">
        <title>Genetic determinants of endophytism in the Arabidopsis root mycobiome.</title>
        <authorList>
            <person name="Mesny F."/>
            <person name="Miyauchi S."/>
            <person name="Thiergart T."/>
            <person name="Pickel B."/>
            <person name="Atanasova L."/>
            <person name="Karlsson M."/>
            <person name="Huettel B."/>
            <person name="Barry K.W."/>
            <person name="Haridas S."/>
            <person name="Chen C."/>
            <person name="Bauer D."/>
            <person name="Andreopoulos W."/>
            <person name="Pangilinan J."/>
            <person name="LaButti K."/>
            <person name="Riley R."/>
            <person name="Lipzen A."/>
            <person name="Clum A."/>
            <person name="Drula E."/>
            <person name="Henrissat B."/>
            <person name="Kohler A."/>
            <person name="Grigoriev I.V."/>
            <person name="Martin F.M."/>
            <person name="Hacquard S."/>
        </authorList>
    </citation>
    <scope>NUCLEOTIDE SEQUENCE</scope>
    <source>
        <strain evidence="2">MPI-CAGE-CH-0235</strain>
    </source>
</reference>
<sequence length="60" mass="6842">MYMCMHTLRFAKKQTNSQLLHCSDSPQPSSSVAPSRRQPYIQFKPNQAQSSPVDLVYKSP</sequence>
<evidence type="ECO:0000313" key="3">
    <source>
        <dbReference type="Proteomes" id="UP000813444"/>
    </source>
</evidence>
<dbReference type="EMBL" id="JAGPNK010000002">
    <property type="protein sequence ID" value="KAH7326537.1"/>
    <property type="molecule type" value="Genomic_DNA"/>
</dbReference>
<dbReference type="Proteomes" id="UP000813444">
    <property type="component" value="Unassembled WGS sequence"/>
</dbReference>
<comment type="caution">
    <text evidence="2">The sequence shown here is derived from an EMBL/GenBank/DDBJ whole genome shotgun (WGS) entry which is preliminary data.</text>
</comment>
<feature type="compositionally biased region" description="Polar residues" evidence="1">
    <location>
        <begin position="15"/>
        <end position="33"/>
    </location>
</feature>
<protein>
    <submittedName>
        <fullName evidence="2">Uncharacterized protein</fullName>
    </submittedName>
</protein>
<gene>
    <name evidence="2" type="ORF">B0I35DRAFT_422971</name>
</gene>
<proteinExistence type="predicted"/>
<accession>A0A8K0WWI3</accession>
<feature type="region of interest" description="Disordered" evidence="1">
    <location>
        <begin position="15"/>
        <end position="35"/>
    </location>
</feature>
<dbReference type="AlphaFoldDB" id="A0A8K0WWI3"/>
<evidence type="ECO:0000313" key="2">
    <source>
        <dbReference type="EMBL" id="KAH7326537.1"/>
    </source>
</evidence>